<dbReference type="InterPro" id="IPR051601">
    <property type="entry name" value="Serine_prot/Carboxylest_S33"/>
</dbReference>
<dbReference type="RefSeq" id="WP_184477852.1">
    <property type="nucleotide sequence ID" value="NZ_JACHIV010000001.1"/>
</dbReference>
<dbReference type="Pfam" id="PF00561">
    <property type="entry name" value="Abhydrolase_1"/>
    <property type="match status" value="1"/>
</dbReference>
<feature type="region of interest" description="Disordered" evidence="4">
    <location>
        <begin position="173"/>
        <end position="195"/>
    </location>
</feature>
<organism evidence="7 8">
    <name type="scientific">Saccharopolyspora gloriosae</name>
    <dbReference type="NCBI Taxonomy" id="455344"/>
    <lineage>
        <taxon>Bacteria</taxon>
        <taxon>Bacillati</taxon>
        <taxon>Actinomycetota</taxon>
        <taxon>Actinomycetes</taxon>
        <taxon>Pseudonocardiales</taxon>
        <taxon>Pseudonocardiaceae</taxon>
        <taxon>Saccharopolyspora</taxon>
    </lineage>
</organism>
<evidence type="ECO:0000259" key="6">
    <source>
        <dbReference type="Pfam" id="PF00561"/>
    </source>
</evidence>
<name>A0A840NFX8_9PSEU</name>
<keyword evidence="3" id="KW-0378">Hydrolase</keyword>
<evidence type="ECO:0000313" key="8">
    <source>
        <dbReference type="Proteomes" id="UP000580474"/>
    </source>
</evidence>
<dbReference type="SUPFAM" id="SSF53474">
    <property type="entry name" value="alpha/beta-Hydrolases"/>
    <property type="match status" value="1"/>
</dbReference>
<evidence type="ECO:0000256" key="2">
    <source>
        <dbReference type="ARBA" id="ARBA00022729"/>
    </source>
</evidence>
<reference evidence="7 8" key="1">
    <citation type="submission" date="2020-08" db="EMBL/GenBank/DDBJ databases">
        <title>Sequencing the genomes of 1000 actinobacteria strains.</title>
        <authorList>
            <person name="Klenk H.-P."/>
        </authorList>
    </citation>
    <scope>NUCLEOTIDE SEQUENCE [LARGE SCALE GENOMIC DNA]</scope>
    <source>
        <strain evidence="7 8">DSM 45582</strain>
    </source>
</reference>
<proteinExistence type="inferred from homology"/>
<gene>
    <name evidence="7" type="ORF">BJ969_001190</name>
</gene>
<comment type="caution">
    <text evidence="7">The sequence shown here is derived from an EMBL/GenBank/DDBJ whole genome shotgun (WGS) entry which is preliminary data.</text>
</comment>
<dbReference type="PANTHER" id="PTHR43248:SF29">
    <property type="entry name" value="TRIPEPTIDYL AMINOPEPTIDASE"/>
    <property type="match status" value="1"/>
</dbReference>
<protein>
    <submittedName>
        <fullName evidence="7">Pimeloyl-ACP methyl ester carboxylesterase</fullName>
    </submittedName>
</protein>
<evidence type="ECO:0000313" key="7">
    <source>
        <dbReference type="EMBL" id="MBB5068102.1"/>
    </source>
</evidence>
<sequence length="525" mass="56079">MSRLLTAGCALLLLSGAAACAPSPSSGPLLQPRTERSGPAGAVPAGLEEFYGQELDWGPCAEYATTSADQGVYQDRTLECARLRVPLDYERPEGRQINIGVLRKPATDPDTRIGSLLMNPGGPGASGMSAAASLAPTLEPTDLGERFDQIGFDPRGIGASEPEVRCLTDEEWDADRLDSDADTSPEGTAQTEREVRDYTGKCVQRTGEDVLAHVGTRDVVQDMDVLRSALGDPQLTYLGYSYGTRIGSAYAERFPGNVRAMILDGAIDPGQDAIEQQVMQGAGFQRAFESFARWCAGQNQCALGADPSRAVPAFQRLARPLLEHPVPAGDRELSYTDATTAAVQALYAQSMWPALNTGLGELAQGRGTVLLTLADSYYGREANGSYSNITDAFNAVRCVDDPRVTDRAVLREADRRYREAAPFLDDGLPANSAMDMCSFWPVPVTGDAAQPQVQGLPPTLVISTTGDPATPYDAGVNLAKALRGRLLTFEGTQHTAFLQGNSCVDDAGIDYLTELELPADGTRCK</sequence>
<dbReference type="AlphaFoldDB" id="A0A840NFX8"/>
<dbReference type="EMBL" id="JACHIV010000001">
    <property type="protein sequence ID" value="MBB5068102.1"/>
    <property type="molecule type" value="Genomic_DNA"/>
</dbReference>
<feature type="signal peptide" evidence="5">
    <location>
        <begin position="1"/>
        <end position="20"/>
    </location>
</feature>
<evidence type="ECO:0000256" key="4">
    <source>
        <dbReference type="SAM" id="MobiDB-lite"/>
    </source>
</evidence>
<dbReference type="InterPro" id="IPR029058">
    <property type="entry name" value="AB_hydrolase_fold"/>
</dbReference>
<dbReference type="PANTHER" id="PTHR43248">
    <property type="entry name" value="2-SUCCINYL-6-HYDROXY-2,4-CYCLOHEXADIENE-1-CARBOXYLATE SYNTHASE"/>
    <property type="match status" value="1"/>
</dbReference>
<comment type="similarity">
    <text evidence="1">Belongs to the peptidase S33 family.</text>
</comment>
<feature type="chain" id="PRO_5038844137" evidence="5">
    <location>
        <begin position="21"/>
        <end position="525"/>
    </location>
</feature>
<evidence type="ECO:0000256" key="5">
    <source>
        <dbReference type="SAM" id="SignalP"/>
    </source>
</evidence>
<evidence type="ECO:0000256" key="3">
    <source>
        <dbReference type="ARBA" id="ARBA00022801"/>
    </source>
</evidence>
<feature type="domain" description="AB hydrolase-1" evidence="6">
    <location>
        <begin position="116"/>
        <end position="500"/>
    </location>
</feature>
<accession>A0A840NFX8</accession>
<dbReference type="Gene3D" id="3.40.50.1820">
    <property type="entry name" value="alpha/beta hydrolase"/>
    <property type="match status" value="1"/>
</dbReference>
<keyword evidence="8" id="KW-1185">Reference proteome</keyword>
<dbReference type="Proteomes" id="UP000580474">
    <property type="component" value="Unassembled WGS sequence"/>
</dbReference>
<dbReference type="InterPro" id="IPR000073">
    <property type="entry name" value="AB_hydrolase_1"/>
</dbReference>
<dbReference type="PROSITE" id="PS51257">
    <property type="entry name" value="PROKAR_LIPOPROTEIN"/>
    <property type="match status" value="1"/>
</dbReference>
<dbReference type="GO" id="GO:0016787">
    <property type="term" value="F:hydrolase activity"/>
    <property type="evidence" value="ECO:0007669"/>
    <property type="project" value="UniProtKB-KW"/>
</dbReference>
<feature type="region of interest" description="Disordered" evidence="4">
    <location>
        <begin position="22"/>
        <end position="44"/>
    </location>
</feature>
<keyword evidence="2 5" id="KW-0732">Signal</keyword>
<evidence type="ECO:0000256" key="1">
    <source>
        <dbReference type="ARBA" id="ARBA00010088"/>
    </source>
</evidence>